<evidence type="ECO:0000256" key="3">
    <source>
        <dbReference type="ARBA" id="ARBA00022692"/>
    </source>
</evidence>
<dbReference type="Pfam" id="PF04117">
    <property type="entry name" value="Mpv17_PMP22"/>
    <property type="match status" value="1"/>
</dbReference>
<feature type="transmembrane region" description="Helical" evidence="7">
    <location>
        <begin position="144"/>
        <end position="166"/>
    </location>
</feature>
<feature type="transmembrane region" description="Helical" evidence="7">
    <location>
        <begin position="55"/>
        <end position="74"/>
    </location>
</feature>
<feature type="transmembrane region" description="Helical" evidence="7">
    <location>
        <begin position="95"/>
        <end position="114"/>
    </location>
</feature>
<comment type="similarity">
    <text evidence="2 7">Belongs to the peroxisomal membrane protein PXMP2/4 family.</text>
</comment>
<reference evidence="8" key="1">
    <citation type="journal article" date="2023" name="bioRxiv">
        <title>Scaffold-level genome assemblies of two parasitoid biocontrol wasps reveal the parthenogenesis mechanism and an associated novel virus.</title>
        <authorList>
            <person name="Inwood S."/>
            <person name="Skelly J."/>
            <person name="Guhlin J."/>
            <person name="Harrop T."/>
            <person name="Goldson S."/>
            <person name="Dearden P."/>
        </authorList>
    </citation>
    <scope>NUCLEOTIDE SEQUENCE</scope>
    <source>
        <strain evidence="8">Irish</strain>
        <tissue evidence="8">Whole body</tissue>
    </source>
</reference>
<accession>A0AA39KSK5</accession>
<evidence type="ECO:0000313" key="8">
    <source>
        <dbReference type="EMBL" id="KAK0172194.1"/>
    </source>
</evidence>
<dbReference type="GO" id="GO:0005739">
    <property type="term" value="C:mitochondrion"/>
    <property type="evidence" value="ECO:0007669"/>
    <property type="project" value="TreeGrafter"/>
</dbReference>
<evidence type="ECO:0000256" key="4">
    <source>
        <dbReference type="ARBA" id="ARBA00022989"/>
    </source>
</evidence>
<dbReference type="PANTHER" id="PTHR11266">
    <property type="entry name" value="PEROXISOMAL MEMBRANE PROTEIN 2, PXMP2 MPV17"/>
    <property type="match status" value="1"/>
</dbReference>
<evidence type="ECO:0000256" key="7">
    <source>
        <dbReference type="RuleBase" id="RU363053"/>
    </source>
</evidence>
<name>A0AA39KSK5_9HYME</name>
<dbReference type="GO" id="GO:0016020">
    <property type="term" value="C:membrane"/>
    <property type="evidence" value="ECO:0007669"/>
    <property type="project" value="UniProtKB-SubCell"/>
</dbReference>
<evidence type="ECO:0000256" key="2">
    <source>
        <dbReference type="ARBA" id="ARBA00006824"/>
    </source>
</evidence>
<dbReference type="InterPro" id="IPR007248">
    <property type="entry name" value="Mpv17_PMP22"/>
</dbReference>
<dbReference type="Proteomes" id="UP001168990">
    <property type="component" value="Unassembled WGS sequence"/>
</dbReference>
<evidence type="ECO:0000313" key="9">
    <source>
        <dbReference type="Proteomes" id="UP001168990"/>
    </source>
</evidence>
<evidence type="ECO:0000256" key="6">
    <source>
        <dbReference type="ARBA" id="ARBA00049743"/>
    </source>
</evidence>
<organism evidence="8 9">
    <name type="scientific">Microctonus aethiopoides</name>
    <dbReference type="NCBI Taxonomy" id="144406"/>
    <lineage>
        <taxon>Eukaryota</taxon>
        <taxon>Metazoa</taxon>
        <taxon>Ecdysozoa</taxon>
        <taxon>Arthropoda</taxon>
        <taxon>Hexapoda</taxon>
        <taxon>Insecta</taxon>
        <taxon>Pterygota</taxon>
        <taxon>Neoptera</taxon>
        <taxon>Endopterygota</taxon>
        <taxon>Hymenoptera</taxon>
        <taxon>Apocrita</taxon>
        <taxon>Ichneumonoidea</taxon>
        <taxon>Braconidae</taxon>
        <taxon>Euphorinae</taxon>
        <taxon>Microctonus</taxon>
    </lineage>
</organism>
<proteinExistence type="inferred from homology"/>
<comment type="subcellular location">
    <subcellularLocation>
        <location evidence="1">Membrane</location>
        <topology evidence="1">Multi-pass membrane protein</topology>
    </subcellularLocation>
</comment>
<protein>
    <recommendedName>
        <fullName evidence="6">Mitochondrial inner membrane protein Mpv17</fullName>
    </recommendedName>
</protein>
<dbReference type="PANTHER" id="PTHR11266:SF17">
    <property type="entry name" value="PROTEIN MPV17"/>
    <property type="match status" value="1"/>
</dbReference>
<dbReference type="EMBL" id="JAQQBS010000002">
    <property type="protein sequence ID" value="KAK0172194.1"/>
    <property type="molecule type" value="Genomic_DNA"/>
</dbReference>
<evidence type="ECO:0000256" key="5">
    <source>
        <dbReference type="ARBA" id="ARBA00023136"/>
    </source>
</evidence>
<comment type="caution">
    <text evidence="8">The sequence shown here is derived from an EMBL/GenBank/DDBJ whole genome shotgun (WGS) entry which is preliminary data.</text>
</comment>
<keyword evidence="9" id="KW-1185">Reference proteome</keyword>
<keyword evidence="5 7" id="KW-0472">Membrane</keyword>
<dbReference type="GO" id="GO:0015267">
    <property type="term" value="F:channel activity"/>
    <property type="evidence" value="ECO:0007669"/>
    <property type="project" value="TreeGrafter"/>
</dbReference>
<keyword evidence="4 7" id="KW-1133">Transmembrane helix</keyword>
<dbReference type="GO" id="GO:1901858">
    <property type="term" value="P:regulation of mitochondrial DNA metabolic process"/>
    <property type="evidence" value="ECO:0007669"/>
    <property type="project" value="TreeGrafter"/>
</dbReference>
<reference evidence="8" key="2">
    <citation type="submission" date="2023-03" db="EMBL/GenBank/DDBJ databases">
        <authorList>
            <person name="Inwood S.N."/>
            <person name="Skelly J.G."/>
            <person name="Guhlin J."/>
            <person name="Harrop T.W.R."/>
            <person name="Goldson S.G."/>
            <person name="Dearden P.K."/>
        </authorList>
    </citation>
    <scope>NUCLEOTIDE SEQUENCE</scope>
    <source>
        <strain evidence="8">Irish</strain>
        <tissue evidence="8">Whole body</tissue>
    </source>
</reference>
<evidence type="ECO:0000256" key="1">
    <source>
        <dbReference type="ARBA" id="ARBA00004141"/>
    </source>
</evidence>
<gene>
    <name evidence="8" type="ORF">PV328_005542</name>
</gene>
<keyword evidence="3 7" id="KW-0812">Transmembrane</keyword>
<sequence>MRGFYKIYKNLLIKYPLGVQAFQTGTLMAVGDQLAQNLVEKRQLKDLDFLRTAQFYAIGFCFGGPAVRTWYGILDKYIGSKGGLVTIKKVAIDQILFAPTFIVLLLTTIGIMQGNDATSIKNKLKNEYTDILWNNYKLWPMVQLVNFAFVPLNYQVLVVQCVAVLWNCYVSYRTNRDPIKNTQ</sequence>
<dbReference type="AlphaFoldDB" id="A0AA39KSK5"/>